<accession>A0A2S5TEU2</accession>
<keyword evidence="1" id="KW-0812">Transmembrane</keyword>
<dbReference type="EMBL" id="PSNW01000006">
    <property type="protein sequence ID" value="PPE73513.1"/>
    <property type="molecule type" value="Genomic_DNA"/>
</dbReference>
<dbReference type="InterPro" id="IPR007313">
    <property type="entry name" value="FxsA"/>
</dbReference>
<sequence>MPLLLLLAWTFLETLLLLRLGRGLGGGWLLLYLLASAAAGVLVMRRHGLAAMQQVRAALSRGELPAIAMMEGLLGFAAGLLLILPGLLSDGLALLLLALRRRLARQIDRRMAAARPDLRRPVVIEGEYRETTRPPPALPPER</sequence>
<reference evidence="2 3" key="1">
    <citation type="submission" date="2018-02" db="EMBL/GenBank/DDBJ databases">
        <title>Genome sequencing of Solimonas sp. HR-BB.</title>
        <authorList>
            <person name="Lee Y."/>
            <person name="Jeon C.O."/>
        </authorList>
    </citation>
    <scope>NUCLEOTIDE SEQUENCE [LARGE SCALE GENOMIC DNA]</scope>
    <source>
        <strain evidence="2 3">HR-BB</strain>
    </source>
</reference>
<keyword evidence="1" id="KW-1133">Transmembrane helix</keyword>
<evidence type="ECO:0000313" key="2">
    <source>
        <dbReference type="EMBL" id="PPE73513.1"/>
    </source>
</evidence>
<evidence type="ECO:0000313" key="3">
    <source>
        <dbReference type="Proteomes" id="UP000238220"/>
    </source>
</evidence>
<dbReference type="PANTHER" id="PTHR35335">
    <property type="entry name" value="UPF0716 PROTEIN FXSA"/>
    <property type="match status" value="1"/>
</dbReference>
<dbReference type="OrthoDB" id="7066312at2"/>
<keyword evidence="1" id="KW-0472">Membrane</keyword>
<feature type="transmembrane region" description="Helical" evidence="1">
    <location>
        <begin position="73"/>
        <end position="99"/>
    </location>
</feature>
<dbReference type="PANTHER" id="PTHR35335:SF1">
    <property type="entry name" value="UPF0716 PROTEIN FXSA"/>
    <property type="match status" value="1"/>
</dbReference>
<keyword evidence="3" id="KW-1185">Reference proteome</keyword>
<gene>
    <name evidence="2" type="ORF">C3942_11955</name>
</gene>
<organism evidence="2 3">
    <name type="scientific">Solimonas fluminis</name>
    <dbReference type="NCBI Taxonomy" id="2086571"/>
    <lineage>
        <taxon>Bacteria</taxon>
        <taxon>Pseudomonadati</taxon>
        <taxon>Pseudomonadota</taxon>
        <taxon>Gammaproteobacteria</taxon>
        <taxon>Nevskiales</taxon>
        <taxon>Nevskiaceae</taxon>
        <taxon>Solimonas</taxon>
    </lineage>
</organism>
<dbReference type="NCBIfam" id="NF008528">
    <property type="entry name" value="PRK11463.1-2"/>
    <property type="match status" value="1"/>
</dbReference>
<dbReference type="AlphaFoldDB" id="A0A2S5TEU2"/>
<name>A0A2S5TEU2_9GAMM</name>
<dbReference type="GO" id="GO:0016020">
    <property type="term" value="C:membrane"/>
    <property type="evidence" value="ECO:0007669"/>
    <property type="project" value="InterPro"/>
</dbReference>
<dbReference type="RefSeq" id="WP_104230575.1">
    <property type="nucleotide sequence ID" value="NZ_PSNW01000006.1"/>
</dbReference>
<dbReference type="Proteomes" id="UP000238220">
    <property type="component" value="Unassembled WGS sequence"/>
</dbReference>
<protein>
    <submittedName>
        <fullName evidence="2">Membrane protein FxsA</fullName>
    </submittedName>
</protein>
<evidence type="ECO:0000256" key="1">
    <source>
        <dbReference type="SAM" id="Phobius"/>
    </source>
</evidence>
<comment type="caution">
    <text evidence="2">The sequence shown here is derived from an EMBL/GenBank/DDBJ whole genome shotgun (WGS) entry which is preliminary data.</text>
</comment>
<proteinExistence type="predicted"/>
<dbReference type="Pfam" id="PF04186">
    <property type="entry name" value="FxsA"/>
    <property type="match status" value="1"/>
</dbReference>